<dbReference type="InterPro" id="IPR000836">
    <property type="entry name" value="PRTase_dom"/>
</dbReference>
<evidence type="ECO:0000259" key="3">
    <source>
        <dbReference type="Pfam" id="PF18912"/>
    </source>
</evidence>
<comment type="similarity">
    <text evidence="1">Belongs to the ComF/GntX family.</text>
</comment>
<dbReference type="Proteomes" id="UP000719942">
    <property type="component" value="Unassembled WGS sequence"/>
</dbReference>
<dbReference type="RefSeq" id="WP_219965840.1">
    <property type="nucleotide sequence ID" value="NZ_JAGFNZ010000004.1"/>
</dbReference>
<accession>A0ABS7DQF6</accession>
<dbReference type="SUPFAM" id="SSF53271">
    <property type="entry name" value="PRTase-like"/>
    <property type="match status" value="1"/>
</dbReference>
<proteinExistence type="inferred from homology"/>
<dbReference type="InterPro" id="IPR044005">
    <property type="entry name" value="DZR_2"/>
</dbReference>
<sequence length="220" mass="24490">MSSKLFSVFLDLIFPPKCIFCREIALPGQSVCEKCSKEILHASAIKCIYLPNSGETILCFAPYPYTGKIRESIIRFKFYGHNEYTGFYAESLSAQIGKKFPQELFDSVTSVPISAERYQVRGYNQSELLGKAVAKCLGLPYREYLIKTHDNPEQHKLSEKDRRRNVRGVYRINEGEQAAGKRILLIDDIVTTGATLGECASVLLDAGAKKVICAAAAHAL</sequence>
<gene>
    <name evidence="4" type="ORF">J5W02_11545</name>
</gene>
<dbReference type="PANTHER" id="PTHR47505:SF1">
    <property type="entry name" value="DNA UTILIZATION PROTEIN YHGH"/>
    <property type="match status" value="1"/>
</dbReference>
<organism evidence="4 5">
    <name type="scientific">Caproiciproducens faecalis</name>
    <dbReference type="NCBI Taxonomy" id="2820301"/>
    <lineage>
        <taxon>Bacteria</taxon>
        <taxon>Bacillati</taxon>
        <taxon>Bacillota</taxon>
        <taxon>Clostridia</taxon>
        <taxon>Eubacteriales</taxon>
        <taxon>Acutalibacteraceae</taxon>
        <taxon>Caproiciproducens</taxon>
    </lineage>
</organism>
<dbReference type="EMBL" id="JAGFNZ010000004">
    <property type="protein sequence ID" value="MBW7573443.1"/>
    <property type="molecule type" value="Genomic_DNA"/>
</dbReference>
<dbReference type="CDD" id="cd06223">
    <property type="entry name" value="PRTases_typeI"/>
    <property type="match status" value="1"/>
</dbReference>
<dbReference type="Gene3D" id="3.40.50.2020">
    <property type="match status" value="1"/>
</dbReference>
<keyword evidence="5" id="KW-1185">Reference proteome</keyword>
<feature type="domain" description="Phosphoribosyltransferase" evidence="2">
    <location>
        <begin position="130"/>
        <end position="216"/>
    </location>
</feature>
<evidence type="ECO:0000313" key="4">
    <source>
        <dbReference type="EMBL" id="MBW7573443.1"/>
    </source>
</evidence>
<name>A0ABS7DQF6_9FIRM</name>
<dbReference type="InterPro" id="IPR029057">
    <property type="entry name" value="PRTase-like"/>
</dbReference>
<feature type="domain" description="Double zinc ribbon" evidence="3">
    <location>
        <begin position="9"/>
        <end position="47"/>
    </location>
</feature>
<evidence type="ECO:0000313" key="5">
    <source>
        <dbReference type="Proteomes" id="UP000719942"/>
    </source>
</evidence>
<comment type="caution">
    <text evidence="4">The sequence shown here is derived from an EMBL/GenBank/DDBJ whole genome shotgun (WGS) entry which is preliminary data.</text>
</comment>
<dbReference type="Pfam" id="PF18912">
    <property type="entry name" value="DZR_2"/>
    <property type="match status" value="1"/>
</dbReference>
<dbReference type="PANTHER" id="PTHR47505">
    <property type="entry name" value="DNA UTILIZATION PROTEIN YHGH"/>
    <property type="match status" value="1"/>
</dbReference>
<protein>
    <submittedName>
        <fullName evidence="4">ComF family protein</fullName>
    </submittedName>
</protein>
<reference evidence="4 5" key="1">
    <citation type="submission" date="2021-03" db="EMBL/GenBank/DDBJ databases">
        <title>Caproiciproducens sp. nov. isolated from feces of cow.</title>
        <authorList>
            <person name="Choi J.-Y."/>
        </authorList>
    </citation>
    <scope>NUCLEOTIDE SEQUENCE [LARGE SCALE GENOMIC DNA]</scope>
    <source>
        <strain evidence="4 5">AGMB10547</strain>
    </source>
</reference>
<evidence type="ECO:0000259" key="2">
    <source>
        <dbReference type="Pfam" id="PF00156"/>
    </source>
</evidence>
<dbReference type="InterPro" id="IPR051910">
    <property type="entry name" value="ComF/GntX_DNA_util-trans"/>
</dbReference>
<dbReference type="Pfam" id="PF00156">
    <property type="entry name" value="Pribosyltran"/>
    <property type="match status" value="1"/>
</dbReference>
<evidence type="ECO:0000256" key="1">
    <source>
        <dbReference type="ARBA" id="ARBA00008007"/>
    </source>
</evidence>